<organism evidence="1 2">
    <name type="scientific">Prorocentrum cordatum</name>
    <dbReference type="NCBI Taxonomy" id="2364126"/>
    <lineage>
        <taxon>Eukaryota</taxon>
        <taxon>Sar</taxon>
        <taxon>Alveolata</taxon>
        <taxon>Dinophyceae</taxon>
        <taxon>Prorocentrales</taxon>
        <taxon>Prorocentraceae</taxon>
        <taxon>Prorocentrum</taxon>
    </lineage>
</organism>
<dbReference type="EMBL" id="CAUYUJ010002880">
    <property type="protein sequence ID" value="CAK0802778.1"/>
    <property type="molecule type" value="Genomic_DNA"/>
</dbReference>
<name>A0ABN9QDN7_9DINO</name>
<evidence type="ECO:0000313" key="1">
    <source>
        <dbReference type="EMBL" id="CAK0802778.1"/>
    </source>
</evidence>
<sequence>MHALGRGKFFSHLGLNSCLHTTVLALMRSFSNPQVRRSQVSHEDVAMLATSGVPGEEAQKKRGNRHPINIMTRPVVRWGAQLWNWELDGALRDKRGLPPPAAGLMRAVVVLLPLLDEVTRRELRIDSAMQNGDQAEAKKLLAGKSDRHLAYEAYLGVLRIEGEGSQKAAECFEIYKSLGAGIDVTAEDEGL</sequence>
<keyword evidence="2" id="KW-1185">Reference proteome</keyword>
<protein>
    <submittedName>
        <fullName evidence="1">Uncharacterized protein</fullName>
    </submittedName>
</protein>
<gene>
    <name evidence="1" type="ORF">PCOR1329_LOCUS10165</name>
</gene>
<evidence type="ECO:0000313" key="2">
    <source>
        <dbReference type="Proteomes" id="UP001189429"/>
    </source>
</evidence>
<accession>A0ABN9QDN7</accession>
<reference evidence="1" key="1">
    <citation type="submission" date="2023-10" db="EMBL/GenBank/DDBJ databases">
        <authorList>
            <person name="Chen Y."/>
            <person name="Shah S."/>
            <person name="Dougan E. K."/>
            <person name="Thang M."/>
            <person name="Chan C."/>
        </authorList>
    </citation>
    <scope>NUCLEOTIDE SEQUENCE [LARGE SCALE GENOMIC DNA]</scope>
</reference>
<comment type="caution">
    <text evidence="1">The sequence shown here is derived from an EMBL/GenBank/DDBJ whole genome shotgun (WGS) entry which is preliminary data.</text>
</comment>
<proteinExistence type="predicted"/>
<dbReference type="Proteomes" id="UP001189429">
    <property type="component" value="Unassembled WGS sequence"/>
</dbReference>